<sequence>MKILMLAPQPFYEERGTPIAVRMAAEALAAQGHEVALLSFHEGRDVPMPGVRHHRIAAPPGVRNVPIGFSLGKLVCDLWMLFAAIGLLRRYRPDVIHAVEEAAFFALPLSRLFGTRLVYDADSILSEQIVEKWPRARAIAWIVERCEQFAFRRSDLVIAVCPAIQQSASRSAAADRIHLLPDVAMEGPATAAPVEDLRPNAKDRPLALYVGNLESYQGVHLLIQAMAALAPAERPALVVIGGKADHVAQHRQLALQCGLEDDVRLLGPRPLDGLGRYLAQADILCSPRLKGRNTPMKIFSYMASGKALLATDIESHSQVLDARCAMLTPATAQDLAQGLRRLCADDALRARLGEAAAARARLDYGHAAFVDRLRRAYAVLSPDAGTPPSPTALEAA</sequence>
<accession>A0A292ZJN7</accession>
<dbReference type="RefSeq" id="WP_061935959.1">
    <property type="nucleotide sequence ID" value="NZ_BEWI01000032.1"/>
</dbReference>
<dbReference type="AlphaFoldDB" id="A0A292ZJN7"/>
<comment type="caution">
    <text evidence="3">The sequence shown here is derived from an EMBL/GenBank/DDBJ whole genome shotgun (WGS) entry which is preliminary data.</text>
</comment>
<evidence type="ECO:0000313" key="3">
    <source>
        <dbReference type="EMBL" id="GAY23627.1"/>
    </source>
</evidence>
<dbReference type="SUPFAM" id="SSF53756">
    <property type="entry name" value="UDP-Glycosyltransferase/glycogen phosphorylase"/>
    <property type="match status" value="1"/>
</dbReference>
<keyword evidence="3" id="KW-0808">Transferase</keyword>
<reference evidence="3 4" key="2">
    <citation type="journal article" date="2013" name="Environ. Sci. Technol.">
        <title>The 4-tert-butylphenol-utilizing bacterium Sphingobium fuliginis OMI can degrade bisphenols via phenolic ring hydroxylation and meta-cleavage pathway.</title>
        <authorList>
            <person name="Ogata Y."/>
            <person name="Goda S."/>
            <person name="Toyama T."/>
            <person name="Sei K."/>
            <person name="Ike M."/>
        </authorList>
    </citation>
    <scope>NUCLEOTIDE SEQUENCE [LARGE SCALE GENOMIC DNA]</scope>
    <source>
        <strain evidence="3 4">OMI</strain>
    </source>
</reference>
<proteinExistence type="predicted"/>
<feature type="domain" description="Glycosyltransferase subfamily 4-like N-terminal" evidence="2">
    <location>
        <begin position="16"/>
        <end position="181"/>
    </location>
</feature>
<reference evidence="3 4" key="1">
    <citation type="journal article" date="2013" name="Biodegradation">
        <title>Occurrence of 4-tert-butylphenol (4-t-BP) biodegradation in an aquatic sample caused by the presence of Spirodela polyrrhiza and isolation of a 4-t-BP-utilizing bacterium.</title>
        <authorList>
            <person name="Ogata Y."/>
            <person name="Toyama T."/>
            <person name="Yu N."/>
            <person name="Wang X."/>
            <person name="Sei K."/>
            <person name="Ike M."/>
        </authorList>
    </citation>
    <scope>NUCLEOTIDE SEQUENCE [LARGE SCALE GENOMIC DNA]</scope>
    <source>
        <strain evidence="3 4">OMI</strain>
    </source>
</reference>
<dbReference type="Pfam" id="PF00534">
    <property type="entry name" value="Glycos_transf_1"/>
    <property type="match status" value="1"/>
</dbReference>
<protein>
    <submittedName>
        <fullName evidence="3">Glycosyl transferase, group 1</fullName>
    </submittedName>
</protein>
<dbReference type="PANTHER" id="PTHR12526">
    <property type="entry name" value="GLYCOSYLTRANSFERASE"/>
    <property type="match status" value="1"/>
</dbReference>
<dbReference type="InterPro" id="IPR028098">
    <property type="entry name" value="Glyco_trans_4-like_N"/>
</dbReference>
<dbReference type="GO" id="GO:0016757">
    <property type="term" value="F:glycosyltransferase activity"/>
    <property type="evidence" value="ECO:0007669"/>
    <property type="project" value="InterPro"/>
</dbReference>
<evidence type="ECO:0000259" key="1">
    <source>
        <dbReference type="Pfam" id="PF00534"/>
    </source>
</evidence>
<dbReference type="EMBL" id="BEWI01000032">
    <property type="protein sequence ID" value="GAY23627.1"/>
    <property type="molecule type" value="Genomic_DNA"/>
</dbReference>
<gene>
    <name evidence="3" type="ORF">SFOMI_4205</name>
</gene>
<feature type="domain" description="Glycosyl transferase family 1" evidence="1">
    <location>
        <begin position="201"/>
        <end position="357"/>
    </location>
</feature>
<dbReference type="Proteomes" id="UP000221538">
    <property type="component" value="Unassembled WGS sequence"/>
</dbReference>
<dbReference type="Gene3D" id="3.40.50.2000">
    <property type="entry name" value="Glycogen Phosphorylase B"/>
    <property type="match status" value="2"/>
</dbReference>
<evidence type="ECO:0000259" key="2">
    <source>
        <dbReference type="Pfam" id="PF13579"/>
    </source>
</evidence>
<dbReference type="Pfam" id="PF13579">
    <property type="entry name" value="Glyco_trans_4_4"/>
    <property type="match status" value="1"/>
</dbReference>
<organism evidence="3 4">
    <name type="scientific">Sphingobium fuliginis (strain ATCC 27551)</name>
    <dbReference type="NCBI Taxonomy" id="336203"/>
    <lineage>
        <taxon>Bacteria</taxon>
        <taxon>Pseudomonadati</taxon>
        <taxon>Pseudomonadota</taxon>
        <taxon>Alphaproteobacteria</taxon>
        <taxon>Sphingomonadales</taxon>
        <taxon>Sphingomonadaceae</taxon>
        <taxon>Sphingobium</taxon>
    </lineage>
</organism>
<dbReference type="InterPro" id="IPR001296">
    <property type="entry name" value="Glyco_trans_1"/>
</dbReference>
<name>A0A292ZJN7_SPHSA</name>
<evidence type="ECO:0000313" key="4">
    <source>
        <dbReference type="Proteomes" id="UP000221538"/>
    </source>
</evidence>
<dbReference type="CDD" id="cd03801">
    <property type="entry name" value="GT4_PimA-like"/>
    <property type="match status" value="1"/>
</dbReference>